<feature type="region of interest" description="Disordered" evidence="6">
    <location>
        <begin position="162"/>
        <end position="205"/>
    </location>
</feature>
<proteinExistence type="predicted"/>
<gene>
    <name evidence="8" type="ORF">CBR_g39981</name>
</gene>
<evidence type="ECO:0000256" key="4">
    <source>
        <dbReference type="ARBA" id="ARBA00023163"/>
    </source>
</evidence>
<reference evidence="8 9" key="1">
    <citation type="journal article" date="2018" name="Cell">
        <title>The Chara Genome: Secondary Complexity and Implications for Plant Terrestrialization.</title>
        <authorList>
            <person name="Nishiyama T."/>
            <person name="Sakayama H."/>
            <person name="Vries J.D."/>
            <person name="Buschmann H."/>
            <person name="Saint-Marcoux D."/>
            <person name="Ullrich K.K."/>
            <person name="Haas F.B."/>
            <person name="Vanderstraeten L."/>
            <person name="Becker D."/>
            <person name="Lang D."/>
            <person name="Vosolsobe S."/>
            <person name="Rombauts S."/>
            <person name="Wilhelmsson P.K.I."/>
            <person name="Janitza P."/>
            <person name="Kern R."/>
            <person name="Heyl A."/>
            <person name="Rumpler F."/>
            <person name="Villalobos L.I.A.C."/>
            <person name="Clay J.M."/>
            <person name="Skokan R."/>
            <person name="Toyoda A."/>
            <person name="Suzuki Y."/>
            <person name="Kagoshima H."/>
            <person name="Schijlen E."/>
            <person name="Tajeshwar N."/>
            <person name="Catarino B."/>
            <person name="Hetherington A.J."/>
            <person name="Saltykova A."/>
            <person name="Bonnot C."/>
            <person name="Breuninger H."/>
            <person name="Symeonidi A."/>
            <person name="Radhakrishnan G.V."/>
            <person name="Van Nieuwerburgh F."/>
            <person name="Deforce D."/>
            <person name="Chang C."/>
            <person name="Karol K.G."/>
            <person name="Hedrich R."/>
            <person name="Ulvskov P."/>
            <person name="Glockner G."/>
            <person name="Delwiche C.F."/>
            <person name="Petrasek J."/>
            <person name="Van de Peer Y."/>
            <person name="Friml J."/>
            <person name="Beilby M."/>
            <person name="Dolan L."/>
            <person name="Kohara Y."/>
            <person name="Sugano S."/>
            <person name="Fujiyama A."/>
            <person name="Delaux P.-M."/>
            <person name="Quint M."/>
            <person name="TheiBen G."/>
            <person name="Hagemann M."/>
            <person name="Harholt J."/>
            <person name="Dunand C."/>
            <person name="Zachgo S."/>
            <person name="Langdale J."/>
            <person name="Maumus F."/>
            <person name="Straeten D.V.D."/>
            <person name="Gould S.B."/>
            <person name="Rensing S.A."/>
        </authorList>
    </citation>
    <scope>NUCLEOTIDE SEQUENCE [LARGE SCALE GENOMIC DNA]</scope>
    <source>
        <strain evidence="8 9">S276</strain>
    </source>
</reference>
<feature type="compositionally biased region" description="Basic and acidic residues" evidence="6">
    <location>
        <begin position="288"/>
        <end position="308"/>
    </location>
</feature>
<keyword evidence="2" id="KW-0805">Transcription regulation</keyword>
<dbReference type="Pfam" id="PF13837">
    <property type="entry name" value="Myb_DNA-bind_4"/>
    <property type="match status" value="1"/>
</dbReference>
<feature type="compositionally biased region" description="Basic and acidic residues" evidence="6">
    <location>
        <begin position="422"/>
        <end position="448"/>
    </location>
</feature>
<dbReference type="SMART" id="SM00717">
    <property type="entry name" value="SANT"/>
    <property type="match status" value="1"/>
</dbReference>
<name>A0A388LSN3_CHABU</name>
<accession>A0A388LSN3</accession>
<dbReference type="InterPro" id="IPR001005">
    <property type="entry name" value="SANT/Myb"/>
</dbReference>
<dbReference type="Gene3D" id="1.10.10.60">
    <property type="entry name" value="Homeodomain-like"/>
    <property type="match status" value="1"/>
</dbReference>
<keyword evidence="3" id="KW-0238">DNA-binding</keyword>
<comment type="caution">
    <text evidence="8">The sequence shown here is derived from an EMBL/GenBank/DDBJ whole genome shotgun (WGS) entry which is preliminary data.</text>
</comment>
<dbReference type="Proteomes" id="UP000265515">
    <property type="component" value="Unassembled WGS sequence"/>
</dbReference>
<dbReference type="GO" id="GO:0010468">
    <property type="term" value="P:regulation of gene expression"/>
    <property type="evidence" value="ECO:0007669"/>
    <property type="project" value="UniProtKB-ARBA"/>
</dbReference>
<evidence type="ECO:0000313" key="8">
    <source>
        <dbReference type="EMBL" id="GBG85338.1"/>
    </source>
</evidence>
<evidence type="ECO:0000313" key="9">
    <source>
        <dbReference type="Proteomes" id="UP000265515"/>
    </source>
</evidence>
<comment type="subcellular location">
    <subcellularLocation>
        <location evidence="1">Nucleus</location>
    </subcellularLocation>
</comment>
<dbReference type="PANTHER" id="PTHR21654:SF84">
    <property type="entry name" value="SI:DKEY-66I24.7"/>
    <property type="match status" value="1"/>
</dbReference>
<evidence type="ECO:0000259" key="7">
    <source>
        <dbReference type="PROSITE" id="PS50090"/>
    </source>
</evidence>
<dbReference type="OrthoDB" id="691673at2759"/>
<keyword evidence="5" id="KW-0539">Nucleus</keyword>
<organism evidence="8 9">
    <name type="scientific">Chara braunii</name>
    <name type="common">Braun's stonewort</name>
    <dbReference type="NCBI Taxonomy" id="69332"/>
    <lineage>
        <taxon>Eukaryota</taxon>
        <taxon>Viridiplantae</taxon>
        <taxon>Streptophyta</taxon>
        <taxon>Charophyceae</taxon>
        <taxon>Charales</taxon>
        <taxon>Characeae</taxon>
        <taxon>Chara</taxon>
    </lineage>
</organism>
<dbReference type="InterPro" id="IPR044822">
    <property type="entry name" value="Myb_DNA-bind_4"/>
</dbReference>
<dbReference type="PROSITE" id="PS50090">
    <property type="entry name" value="MYB_LIKE"/>
    <property type="match status" value="1"/>
</dbReference>
<feature type="domain" description="Myb-like" evidence="7">
    <location>
        <begin position="299"/>
        <end position="370"/>
    </location>
</feature>
<evidence type="ECO:0000256" key="3">
    <source>
        <dbReference type="ARBA" id="ARBA00023125"/>
    </source>
</evidence>
<evidence type="ECO:0000256" key="5">
    <source>
        <dbReference type="ARBA" id="ARBA00023242"/>
    </source>
</evidence>
<dbReference type="PANTHER" id="PTHR21654">
    <property type="entry name" value="FI21293P1"/>
    <property type="match status" value="1"/>
</dbReference>
<feature type="region of interest" description="Disordered" evidence="6">
    <location>
        <begin position="571"/>
        <end position="590"/>
    </location>
</feature>
<sequence>MTVEGDHEGLSCIQDWGCSESQVPPAQGHGTFTVQAVDQQAQWSHDAYGTRAHFSQSSASQTFADPNGGTGPQVGLSPVPHEAVGHCPTVAGTSAHHRSYGPSGDPFSSPLQPVGGFRFGVGGEDEYALREQVRRRAMAMAGAFEFDLQHSPACFSRELFSGQHRNSDSLPPDGQPVTPISPQAPTPQTRCHSSSGGDGGQRQQGGEDYIINRLIRNVEAGDLSSQDCGAGDGQRVGQPSLSPFVGASPSEGDNLGASGGSPNVPAGVNAPQPIPSPPVSSSGTSIPARHETSAGRPSRADKNSDRWGEEETALLCRIRNEVKQLMGEETEAYGRARIKSGFWKMVAQRMKENGVNRSPDQCKNKFNQVHDFYRRLKGHERWSGLPNYWDMNASTRKVCNVDFIIRRSWYDAINSAEKDTDSITLSELRDPGTEHERREEEEGAREQDGQAELPTDEDGSGAAGGPSVNEGTRSTAFDPTLSKRKRAVTNARESSMRAIIGAMRDHTVALTRSDRDCARMRGDATRDVAQQQAELQRDLMQQDIASRERTVKEYGDRVENSYMAMADAIRSLRAPHNNRRAHRRSSDDSE</sequence>
<dbReference type="AlphaFoldDB" id="A0A388LSN3"/>
<keyword evidence="4" id="KW-0804">Transcription</keyword>
<feature type="region of interest" description="Disordered" evidence="6">
    <location>
        <begin position="223"/>
        <end position="308"/>
    </location>
</feature>
<keyword evidence="9" id="KW-1185">Reference proteome</keyword>
<dbReference type="EMBL" id="BFEA01000515">
    <property type="protein sequence ID" value="GBG85338.1"/>
    <property type="molecule type" value="Genomic_DNA"/>
</dbReference>
<dbReference type="GO" id="GO:0005634">
    <property type="term" value="C:nucleus"/>
    <property type="evidence" value="ECO:0007669"/>
    <property type="project" value="UniProtKB-SubCell"/>
</dbReference>
<protein>
    <recommendedName>
        <fullName evidence="7">Myb-like domain-containing protein</fullName>
    </recommendedName>
</protein>
<feature type="compositionally biased region" description="Polar residues" evidence="6">
    <location>
        <begin position="178"/>
        <end position="192"/>
    </location>
</feature>
<dbReference type="Gramene" id="GBG85338">
    <property type="protein sequence ID" value="GBG85338"/>
    <property type="gene ID" value="CBR_g39981"/>
</dbReference>
<evidence type="ECO:0000256" key="6">
    <source>
        <dbReference type="SAM" id="MobiDB-lite"/>
    </source>
</evidence>
<feature type="region of interest" description="Disordered" evidence="6">
    <location>
        <begin position="422"/>
        <end position="493"/>
    </location>
</feature>
<evidence type="ECO:0000256" key="1">
    <source>
        <dbReference type="ARBA" id="ARBA00004123"/>
    </source>
</evidence>
<evidence type="ECO:0000256" key="2">
    <source>
        <dbReference type="ARBA" id="ARBA00023015"/>
    </source>
</evidence>
<dbReference type="GO" id="GO:0003677">
    <property type="term" value="F:DNA binding"/>
    <property type="evidence" value="ECO:0007669"/>
    <property type="project" value="UniProtKB-KW"/>
</dbReference>